<feature type="region of interest" description="Disordered" evidence="1">
    <location>
        <begin position="282"/>
        <end position="321"/>
    </location>
</feature>
<gene>
    <name evidence="3" type="ORF">GCM10022295_86140</name>
</gene>
<organism evidence="3 4">
    <name type="scientific">Streptomyces osmaniensis</name>
    <dbReference type="NCBI Taxonomy" id="593134"/>
    <lineage>
        <taxon>Bacteria</taxon>
        <taxon>Bacillati</taxon>
        <taxon>Actinomycetota</taxon>
        <taxon>Actinomycetes</taxon>
        <taxon>Kitasatosporales</taxon>
        <taxon>Streptomycetaceae</taxon>
        <taxon>Streptomyces</taxon>
    </lineage>
</organism>
<evidence type="ECO:0000313" key="3">
    <source>
        <dbReference type="EMBL" id="GAA3591269.1"/>
    </source>
</evidence>
<feature type="domain" description="AAA+ ATPase" evidence="2">
    <location>
        <begin position="30"/>
        <end position="287"/>
    </location>
</feature>
<reference evidence="4" key="1">
    <citation type="journal article" date="2019" name="Int. J. Syst. Evol. Microbiol.">
        <title>The Global Catalogue of Microorganisms (GCM) 10K type strain sequencing project: providing services to taxonomists for standard genome sequencing and annotation.</title>
        <authorList>
            <consortium name="The Broad Institute Genomics Platform"/>
            <consortium name="The Broad Institute Genome Sequencing Center for Infectious Disease"/>
            <person name="Wu L."/>
            <person name="Ma J."/>
        </authorList>
    </citation>
    <scope>NUCLEOTIDE SEQUENCE [LARGE SCALE GENOMIC DNA]</scope>
    <source>
        <strain evidence="4">JCM 17656</strain>
    </source>
</reference>
<evidence type="ECO:0000256" key="1">
    <source>
        <dbReference type="SAM" id="MobiDB-lite"/>
    </source>
</evidence>
<feature type="region of interest" description="Disordered" evidence="1">
    <location>
        <begin position="1"/>
        <end position="26"/>
    </location>
</feature>
<evidence type="ECO:0000313" key="4">
    <source>
        <dbReference type="Proteomes" id="UP001500707"/>
    </source>
</evidence>
<protein>
    <recommendedName>
        <fullName evidence="2">AAA+ ATPase domain-containing protein</fullName>
    </recommendedName>
</protein>
<sequence length="321" mass="34618">MAQATQAAASAGGRTSHTRFQFAPATKEQSKARVALDGPSGSGKTYTALTIATALGSRIAVIDTERGSARKYANEFAFDVLELAYFSPDDLVEALAAAGAAGYEVVIVDSLSHFWSGSGGMLEQVDNAAKKGFGGNSFGGWKEARPMERRMIEALVAYPGHVIVTMRAKTDYVLETNDRGKQVPKKVGMKPEQREGLEYEFDIVGSMDWENTLVVSKSRAKPLTGAVVRQPGIEFGQQIKEWLEDGTAVEPVEDLITEANREDATFEDLGALMRKVRDRRLEGAPMLTPEGAPTTLGERIQERGKQMRKAAQGGATEGNAA</sequence>
<keyword evidence="4" id="KW-1185">Reference proteome</keyword>
<comment type="caution">
    <text evidence="3">The sequence shown here is derived from an EMBL/GenBank/DDBJ whole genome shotgun (WGS) entry which is preliminary data.</text>
</comment>
<dbReference type="EMBL" id="BAABCE010000027">
    <property type="protein sequence ID" value="GAA3591269.1"/>
    <property type="molecule type" value="Genomic_DNA"/>
</dbReference>
<dbReference type="Proteomes" id="UP001500707">
    <property type="component" value="Unassembled WGS sequence"/>
</dbReference>
<dbReference type="RefSeq" id="WP_346186370.1">
    <property type="nucleotide sequence ID" value="NZ_BAABCE010000027.1"/>
</dbReference>
<proteinExistence type="predicted"/>
<dbReference type="InterPro" id="IPR003593">
    <property type="entry name" value="AAA+_ATPase"/>
</dbReference>
<name>A0ABP6YU18_9ACTN</name>
<feature type="compositionally biased region" description="Low complexity" evidence="1">
    <location>
        <begin position="1"/>
        <end position="15"/>
    </location>
</feature>
<evidence type="ECO:0000259" key="2">
    <source>
        <dbReference type="SMART" id="SM00382"/>
    </source>
</evidence>
<dbReference type="Pfam" id="PF13479">
    <property type="entry name" value="AAA_24"/>
    <property type="match status" value="1"/>
</dbReference>
<accession>A0ABP6YU18</accession>
<dbReference type="SMART" id="SM00382">
    <property type="entry name" value="AAA"/>
    <property type="match status" value="1"/>
</dbReference>